<evidence type="ECO:0000256" key="1">
    <source>
        <dbReference type="SAM" id="Coils"/>
    </source>
</evidence>
<feature type="region of interest" description="Disordered" evidence="2">
    <location>
        <begin position="96"/>
        <end position="141"/>
    </location>
</feature>
<feature type="region of interest" description="Disordered" evidence="2">
    <location>
        <begin position="1201"/>
        <end position="1243"/>
    </location>
</feature>
<dbReference type="EMBL" id="JARO02002354">
    <property type="protein sequence ID" value="KPP72865.1"/>
    <property type="molecule type" value="Genomic_DNA"/>
</dbReference>
<feature type="non-terminal residue" evidence="4">
    <location>
        <position position="1703"/>
    </location>
</feature>
<dbReference type="Gene3D" id="1.10.418.10">
    <property type="entry name" value="Calponin-like domain"/>
    <property type="match status" value="1"/>
</dbReference>
<feature type="compositionally biased region" description="Basic and acidic residues" evidence="2">
    <location>
        <begin position="109"/>
        <end position="118"/>
    </location>
</feature>
<feature type="compositionally biased region" description="Low complexity" evidence="2">
    <location>
        <begin position="759"/>
        <end position="770"/>
    </location>
</feature>
<evidence type="ECO:0000313" key="5">
    <source>
        <dbReference type="Proteomes" id="UP000034805"/>
    </source>
</evidence>
<feature type="compositionally biased region" description="Low complexity" evidence="2">
    <location>
        <begin position="1675"/>
        <end position="1690"/>
    </location>
</feature>
<reference evidence="4 5" key="1">
    <citation type="submission" date="2015-08" db="EMBL/GenBank/DDBJ databases">
        <title>The genome of the Asian arowana (Scleropages formosus).</title>
        <authorList>
            <person name="Tan M.H."/>
            <person name="Gan H.M."/>
            <person name="Croft L.J."/>
            <person name="Austin C.M."/>
        </authorList>
    </citation>
    <scope>NUCLEOTIDE SEQUENCE [LARGE SCALE GENOMIC DNA]</scope>
    <source>
        <strain evidence="4">Aro1</strain>
    </source>
</reference>
<feature type="region of interest" description="Disordered" evidence="2">
    <location>
        <begin position="1143"/>
        <end position="1168"/>
    </location>
</feature>
<feature type="region of interest" description="Disordered" evidence="2">
    <location>
        <begin position="1609"/>
        <end position="1703"/>
    </location>
</feature>
<name>A0A0N8K0R4_SCLFO</name>
<feature type="compositionally biased region" description="Low complexity" evidence="2">
    <location>
        <begin position="1617"/>
        <end position="1637"/>
    </location>
</feature>
<feature type="compositionally biased region" description="Basic and acidic residues" evidence="2">
    <location>
        <begin position="681"/>
        <end position="700"/>
    </location>
</feature>
<evidence type="ECO:0000313" key="4">
    <source>
        <dbReference type="EMBL" id="KPP72865.1"/>
    </source>
</evidence>
<feature type="compositionally biased region" description="Polar residues" evidence="2">
    <location>
        <begin position="845"/>
        <end position="857"/>
    </location>
</feature>
<feature type="region of interest" description="Disordered" evidence="2">
    <location>
        <begin position="659"/>
        <end position="743"/>
    </location>
</feature>
<feature type="compositionally biased region" description="Polar residues" evidence="2">
    <location>
        <begin position="1648"/>
        <end position="1666"/>
    </location>
</feature>
<dbReference type="Pfam" id="PF15949">
    <property type="entry name" value="DUF4757"/>
    <property type="match status" value="2"/>
</dbReference>
<dbReference type="Proteomes" id="UP000034805">
    <property type="component" value="Unassembled WGS sequence"/>
</dbReference>
<dbReference type="PANTHER" id="PTHR15551">
    <property type="entry name" value="LIM DOMAIN ONLY 7"/>
    <property type="match status" value="1"/>
</dbReference>
<dbReference type="GO" id="GO:0001725">
    <property type="term" value="C:stress fiber"/>
    <property type="evidence" value="ECO:0007669"/>
    <property type="project" value="TreeGrafter"/>
</dbReference>
<feature type="region of interest" description="Disordered" evidence="2">
    <location>
        <begin position="1374"/>
        <end position="1411"/>
    </location>
</feature>
<feature type="compositionally biased region" description="Polar residues" evidence="2">
    <location>
        <begin position="119"/>
        <end position="130"/>
    </location>
</feature>
<feature type="compositionally biased region" description="Basic and acidic residues" evidence="2">
    <location>
        <begin position="482"/>
        <end position="505"/>
    </location>
</feature>
<feature type="domain" description="DUF4757" evidence="3">
    <location>
        <begin position="1428"/>
        <end position="1564"/>
    </location>
</feature>
<feature type="region of interest" description="Disordered" evidence="2">
    <location>
        <begin position="1027"/>
        <end position="1046"/>
    </location>
</feature>
<feature type="region of interest" description="Disordered" evidence="2">
    <location>
        <begin position="461"/>
        <end position="567"/>
    </location>
</feature>
<comment type="caution">
    <text evidence="4">The sequence shown here is derived from an EMBL/GenBank/DDBJ whole genome shotgun (WGS) entry which is preliminary data.</text>
</comment>
<dbReference type="PANTHER" id="PTHR15551:SF3">
    <property type="entry name" value="LIM AND CALPONIN HOMOLOGY DOMAINS-CONTAINING PROTEIN 1"/>
    <property type="match status" value="1"/>
</dbReference>
<protein>
    <recommendedName>
        <fullName evidence="3">DUF4757 domain-containing protein</fullName>
    </recommendedName>
</protein>
<gene>
    <name evidence="4" type="ORF">Z043_108098</name>
</gene>
<dbReference type="SUPFAM" id="SSF47576">
    <property type="entry name" value="Calponin-homology domain, CH-domain"/>
    <property type="match status" value="1"/>
</dbReference>
<feature type="compositionally biased region" description="Basic and acidic residues" evidence="2">
    <location>
        <begin position="1158"/>
        <end position="1168"/>
    </location>
</feature>
<feature type="domain" description="DUF4757" evidence="3">
    <location>
        <begin position="503"/>
        <end position="562"/>
    </location>
</feature>
<feature type="region of interest" description="Disordered" evidence="2">
    <location>
        <begin position="758"/>
        <end position="942"/>
    </location>
</feature>
<dbReference type="InterPro" id="IPR036872">
    <property type="entry name" value="CH_dom_sf"/>
</dbReference>
<dbReference type="GO" id="GO:0051893">
    <property type="term" value="P:regulation of focal adhesion assembly"/>
    <property type="evidence" value="ECO:0007669"/>
    <property type="project" value="TreeGrafter"/>
</dbReference>
<keyword evidence="1" id="KW-0175">Coiled coil</keyword>
<evidence type="ECO:0000259" key="3">
    <source>
        <dbReference type="Pfam" id="PF15949"/>
    </source>
</evidence>
<dbReference type="InterPro" id="IPR031865">
    <property type="entry name" value="DUF4757"/>
</dbReference>
<feature type="coiled-coil region" evidence="1">
    <location>
        <begin position="1514"/>
        <end position="1578"/>
    </location>
</feature>
<organism evidence="4 5">
    <name type="scientific">Scleropages formosus</name>
    <name type="common">Asian bonytongue</name>
    <name type="synonym">Osteoglossum formosum</name>
    <dbReference type="NCBI Taxonomy" id="113540"/>
    <lineage>
        <taxon>Eukaryota</taxon>
        <taxon>Metazoa</taxon>
        <taxon>Chordata</taxon>
        <taxon>Craniata</taxon>
        <taxon>Vertebrata</taxon>
        <taxon>Euteleostomi</taxon>
        <taxon>Actinopterygii</taxon>
        <taxon>Neopterygii</taxon>
        <taxon>Teleostei</taxon>
        <taxon>Osteoglossocephala</taxon>
        <taxon>Osteoglossomorpha</taxon>
        <taxon>Osteoglossiformes</taxon>
        <taxon>Osteoglossidae</taxon>
        <taxon>Scleropages</taxon>
    </lineage>
</organism>
<feature type="compositionally biased region" description="Polar residues" evidence="2">
    <location>
        <begin position="522"/>
        <end position="532"/>
    </location>
</feature>
<dbReference type="GO" id="GO:0032034">
    <property type="term" value="F:myosin II head/neck binding"/>
    <property type="evidence" value="ECO:0007669"/>
    <property type="project" value="TreeGrafter"/>
</dbReference>
<feature type="compositionally biased region" description="Basic and acidic residues" evidence="2">
    <location>
        <begin position="796"/>
        <end position="812"/>
    </location>
</feature>
<feature type="compositionally biased region" description="Polar residues" evidence="2">
    <location>
        <begin position="1691"/>
        <end position="1703"/>
    </location>
</feature>
<accession>A0A0N8K0R4</accession>
<feature type="region of interest" description="Disordered" evidence="2">
    <location>
        <begin position="581"/>
        <end position="600"/>
    </location>
</feature>
<proteinExistence type="predicted"/>
<feature type="compositionally biased region" description="Polar residues" evidence="2">
    <location>
        <begin position="461"/>
        <end position="470"/>
    </location>
</feature>
<feature type="non-terminal residue" evidence="4">
    <location>
        <position position="1"/>
    </location>
</feature>
<feature type="compositionally biased region" description="Basic and acidic residues" evidence="2">
    <location>
        <begin position="709"/>
        <end position="724"/>
    </location>
</feature>
<dbReference type="GO" id="GO:0051496">
    <property type="term" value="P:positive regulation of stress fiber assembly"/>
    <property type="evidence" value="ECO:0007669"/>
    <property type="project" value="TreeGrafter"/>
</dbReference>
<evidence type="ECO:0000256" key="2">
    <source>
        <dbReference type="SAM" id="MobiDB-lite"/>
    </source>
</evidence>
<feature type="compositionally biased region" description="Basic and acidic residues" evidence="2">
    <location>
        <begin position="1211"/>
        <end position="1227"/>
    </location>
</feature>
<sequence length="1703" mass="188623">ALGFMAAVPSEASLVGSASRSRSGGQGRSRRAAPNRLIHYTLFFLKLEHDKHEVEAVTGRRFGDKDFRGGLENGILLCDTTYLSNIDNHLARAGSWRAGASPSNTGSKAKGEGTHLKQDTSLPQGTSTRARTPDPPHRRHWSNLPYHRIILLSSIKPGLVKKINRLPTPIAGLTLNHNGFLILINRRTFWPGARGRVQVQCSRGVWTGLLLWFHLVFPLGSFCLLPGVHDIHSSPADAGQTFSLSSMTWNRRIPVPPTRGTMRAPFFRPSGLGSDLLGLLRNTTVTDIDNLTLFLRGCEELGLKGSQLFDPGDLQDTSIRANPKVSECSRKLKNVLITIYWLGKAANSCATYNGPTLDLKEFEGLLSQMRKCIYNVDVKAKICLSCSASAQDLSFQGRGEPPCESDTNASISSLVRDLARRQCRRERRLGQEFPLWDRKGSIWHIARLGKAEPTVEISQQEFTLDTQTPSPDVVIRGSSDGRGSDSESDAPHRKLPDVRKDDMLARRTSYNEPRSVMPFNQYLPNKSNQSAYVPTPLRKKRAEREDGRKSWSTATSPIGGERPLSHPETIHEEVSALGDVEEHKRMASRRPVEPQGEAGAWGWESRAARPLQEGMDDEEARKLQRLGKAGIRVLPAVVRYGRGVELQAQAVPKHTMSLCRHPSAKPMSKEVAKGPVPDVVLRSDSDSQKVQREHTRRSGEIEEEDAVEESERRVPDVEKDDLASRRARMNRSAPRLKQQFLPPACSNKDWEKWEGIRRASQQAALQQQALSEHEDVSPDAADIVTRKENPFVQPSREQDVDDGKEVEEERQKGGQGSSPQARPNVHKDDLARRRAQSGPVPHSDPLQTFVQASITQSDLEKWQRLKMTTEPSESELDTSSTVTRKESPFLQKWQGKEELVEEGGQEAGQGSRPQAQPAMQKDDLAQRRAQSGVPPNRDPLQAFIQASITQSDLEKWQRLKMTTELRRLGESTAATVIGGCEQRDDFGSPGECTLGAIGEAPPAPVCQACLEKGSQPPAILAETAARDDLASRRARANQRPPGSRQQRFVHFGPVTEIDQRCWEKLSIARLGEEDEGEGLRAGEDNEAATLRRLLSAAPVATPTIGLGSQLTGRAASALSGGEEVPPLTPAELAQRENKVLDEKLAQYSEQEEEEDTDREGKVPDLEKDDMLARRTGAFQKQAGGTTFNKFLPLPGSKLHARKDIVPVSPKAKREAAGGSDVKKEPPCRELMPNSPKAGKEPSVARAELCSQEFQPKANAAAQPNYDTAVVVCVNVQSENEDEENEEEELLPDLEKDDMHARRTGMFQKGVGPAFNSFLPMPGSLKYKATPVAGHVSTFSRPMEEGKVSTLESRAGTSHSMELCREPNTAAMVTSPVTWTPKGSPGMSRKLPQVANREEVDRGRRSASPSLDLKKDDTWACRTLASPKPSTPSPTHFQPMPAANEAGAVWTGAEGDKAQRRPSWLDEDLPPIFSHRATNVSDDPESVSMIDMRCEEEAMLQPHSQTRHELMHNQYNKMREEEDHWQDDLIKKEEERKMMEKLMSGDGNQSHRRRSIKTYKEIVEEKEKREQELHEAYRKARTPEEAAAILQRYALRFTISEAVLERLQIPKQPERVPLSEPSASSAPSQLPSTAPPSAGQDAGTMKYLRQQSVPVPKFTSTAQTQADTPDPAPTRTALPKTVPLLTPKPYTQPRSSQTGLKSVK</sequence>